<comment type="pathway">
    <text evidence="3">tRNA modification; 5-methoxycarbonylmethyl-2-thiouridine-tRNA biosynthesis.</text>
</comment>
<evidence type="ECO:0000256" key="8">
    <source>
        <dbReference type="ARBA" id="ARBA00022694"/>
    </source>
</evidence>
<keyword evidence="7 11" id="KW-0853">WD repeat</keyword>
<evidence type="ECO:0000256" key="3">
    <source>
        <dbReference type="ARBA" id="ARBA00005043"/>
    </source>
</evidence>
<feature type="region of interest" description="Disordered" evidence="12">
    <location>
        <begin position="70"/>
        <end position="91"/>
    </location>
</feature>
<keyword evidence="9" id="KW-0677">Repeat</keyword>
<dbReference type="InterPro" id="IPR020472">
    <property type="entry name" value="WD40_PAC1"/>
</dbReference>
<dbReference type="PRINTS" id="PR00320">
    <property type="entry name" value="GPROTEINBRPT"/>
</dbReference>
<comment type="caution">
    <text evidence="13">The sequence shown here is derived from an EMBL/GenBank/DDBJ whole genome shotgun (WGS) entry which is preliminary data.</text>
</comment>
<feature type="repeat" description="WD" evidence="11">
    <location>
        <begin position="575"/>
        <end position="607"/>
    </location>
</feature>
<protein>
    <recommendedName>
        <fullName evidence="5">Elongator complex protein 2</fullName>
    </recommendedName>
</protein>
<evidence type="ECO:0000313" key="14">
    <source>
        <dbReference type="Proteomes" id="UP001497392"/>
    </source>
</evidence>
<comment type="subcellular location">
    <subcellularLocation>
        <location evidence="2">Cytoplasm</location>
    </subcellularLocation>
    <subcellularLocation>
        <location evidence="1">Nucleus</location>
    </subcellularLocation>
</comment>
<accession>A0ABP1G4E2</accession>
<dbReference type="SUPFAM" id="SSF50998">
    <property type="entry name" value="Quinoprotein alcohol dehydrogenase-like"/>
    <property type="match status" value="1"/>
</dbReference>
<evidence type="ECO:0000256" key="9">
    <source>
        <dbReference type="ARBA" id="ARBA00022737"/>
    </source>
</evidence>
<name>A0ABP1G4E2_9CHLO</name>
<dbReference type="InterPro" id="IPR037289">
    <property type="entry name" value="Elp2"/>
</dbReference>
<feature type="repeat" description="WD" evidence="11">
    <location>
        <begin position="623"/>
        <end position="656"/>
    </location>
</feature>
<dbReference type="InterPro" id="IPR015943">
    <property type="entry name" value="WD40/YVTN_repeat-like_dom_sf"/>
</dbReference>
<evidence type="ECO:0000256" key="5">
    <source>
        <dbReference type="ARBA" id="ARBA00020267"/>
    </source>
</evidence>
<dbReference type="Gene3D" id="2.130.10.10">
    <property type="entry name" value="YVTN repeat-like/Quinoprotein amine dehydrogenase"/>
    <property type="match status" value="4"/>
</dbReference>
<feature type="repeat" description="WD" evidence="11">
    <location>
        <begin position="153"/>
        <end position="197"/>
    </location>
</feature>
<keyword evidence="8" id="KW-0819">tRNA processing</keyword>
<evidence type="ECO:0000256" key="11">
    <source>
        <dbReference type="PROSITE-ProRule" id="PRU00221"/>
    </source>
</evidence>
<evidence type="ECO:0000256" key="7">
    <source>
        <dbReference type="ARBA" id="ARBA00022574"/>
    </source>
</evidence>
<evidence type="ECO:0000256" key="12">
    <source>
        <dbReference type="SAM" id="MobiDB-lite"/>
    </source>
</evidence>
<keyword evidence="14" id="KW-1185">Reference proteome</keyword>
<dbReference type="SMART" id="SM00320">
    <property type="entry name" value="WD40"/>
    <property type="match status" value="10"/>
</dbReference>
<dbReference type="EMBL" id="CAXHTA020000012">
    <property type="protein sequence ID" value="CAL5225442.1"/>
    <property type="molecule type" value="Genomic_DNA"/>
</dbReference>
<dbReference type="Pfam" id="PF00400">
    <property type="entry name" value="WD40"/>
    <property type="match status" value="4"/>
</dbReference>
<dbReference type="PANTHER" id="PTHR44111:SF1">
    <property type="entry name" value="ELONGATOR COMPLEX PROTEIN 2"/>
    <property type="match status" value="1"/>
</dbReference>
<dbReference type="PANTHER" id="PTHR44111">
    <property type="entry name" value="ELONGATOR COMPLEX PROTEIN 2"/>
    <property type="match status" value="1"/>
</dbReference>
<keyword evidence="10" id="KW-0539">Nucleus</keyword>
<evidence type="ECO:0000256" key="10">
    <source>
        <dbReference type="ARBA" id="ARBA00023242"/>
    </source>
</evidence>
<comment type="similarity">
    <text evidence="4">Belongs to the WD repeat ELP2 family.</text>
</comment>
<organism evidence="13 14">
    <name type="scientific">Coccomyxa viridis</name>
    <dbReference type="NCBI Taxonomy" id="1274662"/>
    <lineage>
        <taxon>Eukaryota</taxon>
        <taxon>Viridiplantae</taxon>
        <taxon>Chlorophyta</taxon>
        <taxon>core chlorophytes</taxon>
        <taxon>Trebouxiophyceae</taxon>
        <taxon>Trebouxiophyceae incertae sedis</taxon>
        <taxon>Coccomyxaceae</taxon>
        <taxon>Coccomyxa</taxon>
    </lineage>
</organism>
<keyword evidence="6" id="KW-0963">Cytoplasm</keyword>
<evidence type="ECO:0000256" key="6">
    <source>
        <dbReference type="ARBA" id="ARBA00022490"/>
    </source>
</evidence>
<evidence type="ECO:0000256" key="1">
    <source>
        <dbReference type="ARBA" id="ARBA00004123"/>
    </source>
</evidence>
<feature type="repeat" description="WD" evidence="11">
    <location>
        <begin position="242"/>
        <end position="279"/>
    </location>
</feature>
<evidence type="ECO:0000313" key="13">
    <source>
        <dbReference type="EMBL" id="CAL5225442.1"/>
    </source>
</evidence>
<dbReference type="Proteomes" id="UP001497392">
    <property type="component" value="Unassembled WGS sequence"/>
</dbReference>
<sequence length="787" mass="84089">MCRPPRSSVPFWDIKAALTASNGCHRGHQGPVNTLAAQQLSDGSIVLASTAAEENVRIWECPAVGNSAAHQPHTDCSASGPVPETQEGPAAGRWGTWNLLQTIPWGVQLQHCAALTQLPGKPGWLLLALGNVDNSIWLLLRDPKGSFSRVCRLKGHADWIRSLAFKHTADGKLLLTSASQDKTLRVWSMQASSELAAAAGDSARPDSSSQPSELAQMIARYAPQPSFAAGEQTVTVTMEALLVGHEDWVFSAAWQPDQVAESAAPCLLSASMDRTMMLWRPEASSGLWMSEESVGDAGASSLGYFGGCFSPDGRSIVAHGFTGALHLWNREGEGSRGWVPQHALGGHYGAVVDMGWDASGRCLHTVSEDQTSRIFSACRSHWCEIARPQIHGHDFTCIAVLSGTSSPCYASGSEEKVIRILEAPRAFEDTLALGAGDVPHVSSESCSNGAHKQQRALGASVAALGLSNKAVYEDDVLNGPSAEPTGSVAIYTEGPDLAPNPMPSAVAGPPLEEHLAQNTLWPEVHKLYGHANHIFSMAADPQGVYLASACKAQAAQFAAVWLWRIAKWTPAGQPLEAHSLTVTQMAFSSTGQHLLTVSRDRTFAIWERETAGEQPFRLLGRVMKAHARVIWACSWAPDDRSFATGARDSLVKVWTLGSGTGGVPSQPALKLPAFAAPVTAVAFAPASCGSSRPQRSGMNVLAVGLESGGLQLWGLHRKAKDSASGYTGAEPLWTAPNQLAHCAAIRRLCWTRTQDDTLQKKDDGSNIEQHCLATCGEDHMVRIYKVL</sequence>
<gene>
    <name evidence="13" type="primary">g8260</name>
    <name evidence="13" type="ORF">VP750_LOCUS7101</name>
</gene>
<dbReference type="InterPro" id="IPR001680">
    <property type="entry name" value="WD40_rpt"/>
</dbReference>
<dbReference type="InterPro" id="IPR011047">
    <property type="entry name" value="Quinoprotein_ADH-like_sf"/>
</dbReference>
<evidence type="ECO:0000256" key="4">
    <source>
        <dbReference type="ARBA" id="ARBA00005881"/>
    </source>
</evidence>
<dbReference type="InterPro" id="IPR036322">
    <property type="entry name" value="WD40_repeat_dom_sf"/>
</dbReference>
<reference evidence="13 14" key="1">
    <citation type="submission" date="2024-06" db="EMBL/GenBank/DDBJ databases">
        <authorList>
            <person name="Kraege A."/>
            <person name="Thomma B."/>
        </authorList>
    </citation>
    <scope>NUCLEOTIDE SEQUENCE [LARGE SCALE GENOMIC DNA]</scope>
</reference>
<dbReference type="SUPFAM" id="SSF50978">
    <property type="entry name" value="WD40 repeat-like"/>
    <property type="match status" value="1"/>
</dbReference>
<proteinExistence type="inferred from homology"/>
<evidence type="ECO:0000256" key="2">
    <source>
        <dbReference type="ARBA" id="ARBA00004496"/>
    </source>
</evidence>
<dbReference type="PROSITE" id="PS50082">
    <property type="entry name" value="WD_REPEATS_2"/>
    <property type="match status" value="4"/>
</dbReference>
<dbReference type="PROSITE" id="PS50294">
    <property type="entry name" value="WD_REPEATS_REGION"/>
    <property type="match status" value="3"/>
</dbReference>